<dbReference type="Pfam" id="PF01734">
    <property type="entry name" value="Patatin"/>
    <property type="match status" value="1"/>
</dbReference>
<evidence type="ECO:0000313" key="8">
    <source>
        <dbReference type="Proteomes" id="UP000515490"/>
    </source>
</evidence>
<protein>
    <submittedName>
        <fullName evidence="7">Patatin-like phospholipase family protein</fullName>
    </submittedName>
</protein>
<dbReference type="Proteomes" id="UP000515490">
    <property type="component" value="Chromosome"/>
</dbReference>
<dbReference type="PANTHER" id="PTHR14226:SF76">
    <property type="entry name" value="NTE FAMILY PROTEIN RSSA"/>
    <property type="match status" value="1"/>
</dbReference>
<sequence length="268" mass="29639">MSLTKEPKIGLALGSGGARGFAHLGVLKVLHDEGISIDLIAGSSMGALVGSFYASGISIDRLYQFALAFKRKYYLDFTVPKMGFIAGNRVKELIRLFTHRKTFAELDIPVAVVATDLYDGKKVIFKDGPVADAVRASIAIPGIFVPEKIDGRLLVDGGVVDRVPVSVVKEMGADIVIAVDVSHVKRNEDITSIFDVILQSLDIMQDELVHHREIASDVMIRPHVEQYNSRAFTNIKEIIEIGEKEAIQHIEKIHRLIAQWKETNSHEK</sequence>
<evidence type="ECO:0000256" key="4">
    <source>
        <dbReference type="ARBA" id="ARBA00023098"/>
    </source>
</evidence>
<evidence type="ECO:0000256" key="5">
    <source>
        <dbReference type="PROSITE-ProRule" id="PRU01161"/>
    </source>
</evidence>
<keyword evidence="2 5" id="KW-0378">Hydrolase</keyword>
<reference evidence="7 8" key="1">
    <citation type="submission" date="2020-06" db="EMBL/GenBank/DDBJ databases">
        <title>Metabacillus dokdonensis sp. nov., isolated from the rhizosphere of Elymus tsukushiensis, a plant native to the Dokdo Islands, Republic of Korea.</title>
        <authorList>
            <person name="Lee S.Y."/>
            <person name="Hwang Y.J."/>
            <person name="Son J.S."/>
            <person name="Ghim S.Y."/>
        </authorList>
    </citation>
    <scope>NUCLEOTIDE SEQUENCE [LARGE SCALE GENOMIC DNA]</scope>
    <source>
        <strain evidence="7 8">KUDC1714</strain>
    </source>
</reference>
<feature type="short sequence motif" description="DGA/G" evidence="5">
    <location>
        <begin position="156"/>
        <end position="158"/>
    </location>
</feature>
<accession>A0ABX6SBA2</accession>
<organism evidence="7 8">
    <name type="scientific">Metabacillus elymi</name>
    <dbReference type="NCBI Taxonomy" id="2745198"/>
    <lineage>
        <taxon>Bacteria</taxon>
        <taxon>Bacillati</taxon>
        <taxon>Bacillota</taxon>
        <taxon>Bacilli</taxon>
        <taxon>Bacillales</taxon>
        <taxon>Bacillaceae</taxon>
        <taxon>Metabacillus</taxon>
    </lineage>
</organism>
<evidence type="ECO:0000259" key="6">
    <source>
        <dbReference type="PROSITE" id="PS51635"/>
    </source>
</evidence>
<keyword evidence="3 5" id="KW-0442">Lipid degradation</keyword>
<evidence type="ECO:0000256" key="1">
    <source>
        <dbReference type="ARBA" id="ARBA00006636"/>
    </source>
</evidence>
<evidence type="ECO:0000256" key="3">
    <source>
        <dbReference type="ARBA" id="ARBA00022963"/>
    </source>
</evidence>
<proteinExistence type="inferred from homology"/>
<comment type="similarity">
    <text evidence="1">Belongs to the NTE family.</text>
</comment>
<dbReference type="PROSITE" id="PS01237">
    <property type="entry name" value="UPF0028"/>
    <property type="match status" value="1"/>
</dbReference>
<keyword evidence="4 5" id="KW-0443">Lipid metabolism</keyword>
<feature type="active site" description="Proton acceptor" evidence="5">
    <location>
        <position position="156"/>
    </location>
</feature>
<dbReference type="InterPro" id="IPR050301">
    <property type="entry name" value="NTE"/>
</dbReference>
<feature type="domain" description="PNPLA" evidence="6">
    <location>
        <begin position="11"/>
        <end position="169"/>
    </location>
</feature>
<feature type="short sequence motif" description="GXSXG" evidence="5">
    <location>
        <begin position="42"/>
        <end position="46"/>
    </location>
</feature>
<dbReference type="InterPro" id="IPR016035">
    <property type="entry name" value="Acyl_Trfase/lysoPLipase"/>
</dbReference>
<evidence type="ECO:0000256" key="2">
    <source>
        <dbReference type="ARBA" id="ARBA00022801"/>
    </source>
</evidence>
<dbReference type="InterPro" id="IPR002641">
    <property type="entry name" value="PNPLA_dom"/>
</dbReference>
<dbReference type="Gene3D" id="3.40.1090.10">
    <property type="entry name" value="Cytosolic phospholipase A2 catalytic domain"/>
    <property type="match status" value="1"/>
</dbReference>
<dbReference type="PROSITE" id="PS51635">
    <property type="entry name" value="PNPLA"/>
    <property type="match status" value="1"/>
</dbReference>
<gene>
    <name evidence="7" type="ORF">HUW50_19180</name>
</gene>
<dbReference type="PANTHER" id="PTHR14226">
    <property type="entry name" value="NEUROPATHY TARGET ESTERASE/SWISS CHEESE D.MELANOGASTER"/>
    <property type="match status" value="1"/>
</dbReference>
<dbReference type="SUPFAM" id="SSF52151">
    <property type="entry name" value="FabD/lysophospholipase-like"/>
    <property type="match status" value="1"/>
</dbReference>
<dbReference type="EMBL" id="CP055263">
    <property type="protein sequence ID" value="QNF31038.1"/>
    <property type="molecule type" value="Genomic_DNA"/>
</dbReference>
<keyword evidence="8" id="KW-1185">Reference proteome</keyword>
<name>A0ABX6SBA2_9BACI</name>
<dbReference type="InterPro" id="IPR001423">
    <property type="entry name" value="LysoPLipase_patatin_CS"/>
</dbReference>
<comment type="caution">
    <text evidence="5">Lacks conserved residue(s) required for the propagation of feature annotation.</text>
</comment>
<evidence type="ECO:0000313" key="7">
    <source>
        <dbReference type="EMBL" id="QNF31038.1"/>
    </source>
</evidence>
<feature type="active site" description="Nucleophile" evidence="5">
    <location>
        <position position="44"/>
    </location>
</feature>